<feature type="domain" description="MYST-type HAT" evidence="16">
    <location>
        <begin position="25"/>
        <end position="289"/>
    </location>
</feature>
<protein>
    <recommendedName>
        <fullName evidence="3">histone acetyltransferase</fullName>
        <ecNumber evidence="3">2.3.1.48</ecNumber>
    </recommendedName>
</protein>
<dbReference type="GO" id="GO:0008270">
    <property type="term" value="F:zinc ion binding"/>
    <property type="evidence" value="ECO:0007669"/>
    <property type="project" value="UniProtKB-KW"/>
</dbReference>
<dbReference type="InterPro" id="IPR002717">
    <property type="entry name" value="HAT_MYST-type"/>
</dbReference>
<dbReference type="EC" id="2.3.1.48" evidence="3"/>
<dbReference type="InterPro" id="IPR016181">
    <property type="entry name" value="Acyl_CoA_acyltransferase"/>
</dbReference>
<dbReference type="GeneID" id="54420413"/>
<dbReference type="PROSITE" id="PS51726">
    <property type="entry name" value="MYST_HAT"/>
    <property type="match status" value="1"/>
</dbReference>
<evidence type="ECO:0000256" key="14">
    <source>
        <dbReference type="PIRSR" id="PIRSR602717-51"/>
    </source>
</evidence>
<evidence type="ECO:0000256" key="3">
    <source>
        <dbReference type="ARBA" id="ARBA00013184"/>
    </source>
</evidence>
<keyword evidence="10" id="KW-0804">Transcription</keyword>
<dbReference type="Pfam" id="PF01853">
    <property type="entry name" value="MOZ_SAS"/>
    <property type="match status" value="1"/>
</dbReference>
<evidence type="ECO:0000256" key="1">
    <source>
        <dbReference type="ARBA" id="ARBA00004123"/>
    </source>
</evidence>
<dbReference type="RefSeq" id="XP_033532532.1">
    <property type="nucleotide sequence ID" value="XM_033679843.1"/>
</dbReference>
<dbReference type="InterPro" id="IPR050603">
    <property type="entry name" value="MYST_HAT"/>
</dbReference>
<evidence type="ECO:0000256" key="10">
    <source>
        <dbReference type="ARBA" id="ARBA00023163"/>
    </source>
</evidence>
<dbReference type="Gene3D" id="3.30.60.60">
    <property type="entry name" value="N-acetyl transferase-like"/>
    <property type="match status" value="1"/>
</dbReference>
<dbReference type="Gene3D" id="1.10.10.10">
    <property type="entry name" value="Winged helix-like DNA-binding domain superfamily/Winged helix DNA-binding domain"/>
    <property type="match status" value="1"/>
</dbReference>
<dbReference type="InterPro" id="IPR040706">
    <property type="entry name" value="Zf-MYST"/>
</dbReference>
<evidence type="ECO:0000256" key="9">
    <source>
        <dbReference type="ARBA" id="ARBA00023015"/>
    </source>
</evidence>
<evidence type="ECO:0000256" key="13">
    <source>
        <dbReference type="ARBA" id="ARBA00045805"/>
    </source>
</evidence>
<dbReference type="EMBL" id="ML975164">
    <property type="protein sequence ID" value="KAF1810901.1"/>
    <property type="molecule type" value="Genomic_DNA"/>
</dbReference>
<dbReference type="AlphaFoldDB" id="A0A6G1FYX6"/>
<keyword evidence="6" id="KW-0863">Zinc-finger</keyword>
<reference evidence="17 19" key="1">
    <citation type="submission" date="2020-01" db="EMBL/GenBank/DDBJ databases">
        <authorList>
            <consortium name="DOE Joint Genome Institute"/>
            <person name="Haridas S."/>
            <person name="Albert R."/>
            <person name="Binder M."/>
            <person name="Bloem J."/>
            <person name="Labutti K."/>
            <person name="Salamov A."/>
            <person name="Andreopoulos B."/>
            <person name="Baker S.E."/>
            <person name="Barry K."/>
            <person name="Bills G."/>
            <person name="Bluhm B.H."/>
            <person name="Cannon C."/>
            <person name="Castanera R."/>
            <person name="Culley D.E."/>
            <person name="Daum C."/>
            <person name="Ezra D."/>
            <person name="Gonzalez J.B."/>
            <person name="Henrissat B."/>
            <person name="Kuo A."/>
            <person name="Liang C."/>
            <person name="Lipzen A."/>
            <person name="Lutzoni F."/>
            <person name="Magnuson J."/>
            <person name="Mondo S."/>
            <person name="Nolan M."/>
            <person name="Ohm R."/>
            <person name="Pangilinan J."/>
            <person name="Park H.-J."/>
            <person name="Ramirez L."/>
            <person name="Alfaro M."/>
            <person name="Sun H."/>
            <person name="Tritt A."/>
            <person name="Yoshinaga Y."/>
            <person name="Zwiers L.-H."/>
            <person name="Turgeon B.G."/>
            <person name="Goodwin S.B."/>
            <person name="Spatafora J.W."/>
            <person name="Crous P.W."/>
            <person name="Grigoriev I.V."/>
        </authorList>
    </citation>
    <scope>NUCLEOTIDE SEQUENCE</scope>
    <source>
        <strain evidence="17 19">CBS 781.70</strain>
    </source>
</reference>
<dbReference type="Gene3D" id="3.40.630.30">
    <property type="match status" value="1"/>
</dbReference>
<evidence type="ECO:0000256" key="12">
    <source>
        <dbReference type="ARBA" id="ARBA00023315"/>
    </source>
</evidence>
<keyword evidence="5" id="KW-0479">Metal-binding</keyword>
<evidence type="ECO:0000256" key="6">
    <source>
        <dbReference type="ARBA" id="ARBA00022771"/>
    </source>
</evidence>
<reference evidence="19" key="2">
    <citation type="submission" date="2020-04" db="EMBL/GenBank/DDBJ databases">
        <authorList>
            <consortium name="NCBI Genome Project"/>
        </authorList>
    </citation>
    <scope>NUCLEOTIDE SEQUENCE</scope>
    <source>
        <strain evidence="19">CBS 781.70</strain>
    </source>
</reference>
<keyword evidence="9" id="KW-0805">Transcription regulation</keyword>
<dbReference type="SUPFAM" id="SSF55729">
    <property type="entry name" value="Acyl-CoA N-acyltransferases (Nat)"/>
    <property type="match status" value="1"/>
</dbReference>
<comment type="similarity">
    <text evidence="2">Belongs to the MYST (SAS/MOZ) family.</text>
</comment>
<proteinExistence type="inferred from homology"/>
<evidence type="ECO:0000256" key="2">
    <source>
        <dbReference type="ARBA" id="ARBA00010107"/>
    </source>
</evidence>
<dbReference type="PANTHER" id="PTHR10615:SF219">
    <property type="entry name" value="HISTONE ACETYLTRANSFERASE KAT5"/>
    <property type="match status" value="1"/>
</dbReference>
<dbReference type="FunFam" id="3.40.630.30:FF:000067">
    <property type="entry name" value="Histone acetyltransferase"/>
    <property type="match status" value="1"/>
</dbReference>
<keyword evidence="12" id="KW-0012">Acyltransferase</keyword>
<organism evidence="17">
    <name type="scientific">Eremomyces bilateralis CBS 781.70</name>
    <dbReference type="NCBI Taxonomy" id="1392243"/>
    <lineage>
        <taxon>Eukaryota</taxon>
        <taxon>Fungi</taxon>
        <taxon>Dikarya</taxon>
        <taxon>Ascomycota</taxon>
        <taxon>Pezizomycotina</taxon>
        <taxon>Dothideomycetes</taxon>
        <taxon>Dothideomycetes incertae sedis</taxon>
        <taxon>Eremomycetales</taxon>
        <taxon>Eremomycetaceae</taxon>
        <taxon>Eremomyces</taxon>
    </lineage>
</organism>
<dbReference type="OrthoDB" id="787137at2759"/>
<evidence type="ECO:0000256" key="7">
    <source>
        <dbReference type="ARBA" id="ARBA00022833"/>
    </source>
</evidence>
<feature type="active site" description="Proton donor/acceptor" evidence="14">
    <location>
        <position position="209"/>
    </location>
</feature>
<evidence type="ECO:0000256" key="8">
    <source>
        <dbReference type="ARBA" id="ARBA00022990"/>
    </source>
</evidence>
<keyword evidence="8" id="KW-0007">Acetylation</keyword>
<dbReference type="PANTHER" id="PTHR10615">
    <property type="entry name" value="HISTONE ACETYLTRANSFERASE"/>
    <property type="match status" value="1"/>
</dbReference>
<evidence type="ECO:0000313" key="19">
    <source>
        <dbReference type="RefSeq" id="XP_033532532.1"/>
    </source>
</evidence>
<feature type="compositionally biased region" description="Polar residues" evidence="15">
    <location>
        <begin position="1"/>
        <end position="17"/>
    </location>
</feature>
<evidence type="ECO:0000313" key="18">
    <source>
        <dbReference type="Proteomes" id="UP000504638"/>
    </source>
</evidence>
<dbReference type="GO" id="GO:0005634">
    <property type="term" value="C:nucleus"/>
    <property type="evidence" value="ECO:0007669"/>
    <property type="project" value="UniProtKB-SubCell"/>
</dbReference>
<accession>A0A6G1FYX6</accession>
<sequence>MAPVSPIQTTRLQNGGNDSELKSPRLDPNVLDVFLGNLHIKPWFASFYPEELVGPRTEKLFVCPHCFKYVREVMPFLGHTAICANDPSNPPGRLIYEKAPFTIYEVDGEEHKLYTQNLSLFAKLFLETKSVFYDVTTFLYYVLVYADPTQKQATPQVVGFFSKEKMSWDNNNLACILVFPPWQKKGFGQILMGASYELSKREGRLGGPEKPLSELGRKGYISFWSATIARLLLSQPVKKTLTVREIRDETYILPEDIMTTLKEMKVLDRRKKGQASLAINKAELRVWAEKMRVSMVPPIDPGAFILEDEEEAVEEDEEMEVDD</sequence>
<evidence type="ECO:0000313" key="17">
    <source>
        <dbReference type="EMBL" id="KAF1810901.1"/>
    </source>
</evidence>
<comment type="subcellular location">
    <subcellularLocation>
        <location evidence="1">Nucleus</location>
    </subcellularLocation>
</comment>
<evidence type="ECO:0000256" key="15">
    <source>
        <dbReference type="SAM" id="MobiDB-lite"/>
    </source>
</evidence>
<evidence type="ECO:0000256" key="11">
    <source>
        <dbReference type="ARBA" id="ARBA00023242"/>
    </source>
</evidence>
<reference evidence="19" key="3">
    <citation type="submission" date="2025-04" db="UniProtKB">
        <authorList>
            <consortium name="RefSeq"/>
        </authorList>
    </citation>
    <scope>IDENTIFICATION</scope>
    <source>
        <strain evidence="19">CBS 781.70</strain>
    </source>
</reference>
<dbReference type="GO" id="GO:0046972">
    <property type="term" value="F:histone H4K16 acetyltransferase activity"/>
    <property type="evidence" value="ECO:0007669"/>
    <property type="project" value="TreeGrafter"/>
</dbReference>
<evidence type="ECO:0000256" key="5">
    <source>
        <dbReference type="ARBA" id="ARBA00022723"/>
    </source>
</evidence>
<keyword evidence="11" id="KW-0539">Nucleus</keyword>
<name>A0A6G1FYX6_9PEZI</name>
<gene>
    <name evidence="17 19" type="ORF">P152DRAFT_460192</name>
</gene>
<dbReference type="InterPro" id="IPR036388">
    <property type="entry name" value="WH-like_DNA-bd_sf"/>
</dbReference>
<dbReference type="GO" id="GO:0006355">
    <property type="term" value="P:regulation of DNA-templated transcription"/>
    <property type="evidence" value="ECO:0007669"/>
    <property type="project" value="InterPro"/>
</dbReference>
<dbReference type="GO" id="GO:0035267">
    <property type="term" value="C:NuA4 histone acetyltransferase complex"/>
    <property type="evidence" value="ECO:0007669"/>
    <property type="project" value="TreeGrafter"/>
</dbReference>
<dbReference type="Proteomes" id="UP000504638">
    <property type="component" value="Unplaced"/>
</dbReference>
<keyword evidence="7" id="KW-0862">Zinc</keyword>
<keyword evidence="18" id="KW-1185">Reference proteome</keyword>
<evidence type="ECO:0000256" key="4">
    <source>
        <dbReference type="ARBA" id="ARBA00022679"/>
    </source>
</evidence>
<evidence type="ECO:0000259" key="16">
    <source>
        <dbReference type="PROSITE" id="PS51726"/>
    </source>
</evidence>
<keyword evidence="4" id="KW-0808">Transferase</keyword>
<comment type="function">
    <text evidence="13">Catalytic component of the NuA4 histone acetyltransferase (HAT) complex which is involved in epigenetic transcriptional activation of selected genes principally by acetylation of nucleosomal histones H4, H3, H2B, H2A and H2A variant H2A.Z. Acetylates histone H4 to form H4K5ac, H4K8ac, H4K12ac and H4K16ac, histone H3 to form H3K14ac, and histone H2A to form H2AK4ac and H2AK7ac. The NuA4 complex is involved in the DNA damage response and is required for chromosome segregation. The NuA4 complex plays a direct role in repair of DNA double-strand breaks (DSBs) through homologous recombination. Recruitment to promoters depends on H3K4me. Also acetylates non-histone proteins. In addition to protein acetyltransferase, can use different acyl-CoA substrates, such as 2-hydroxyisobutanoyl-CoA (2-hydroxyisobutyryl-CoA) or (2E)-butenoyl-CoA (crotonyl-CoA), and is able to mediate protein 2-hydroxyisobutyrylation and crotonylation, respectively.</text>
</comment>
<dbReference type="Pfam" id="PF17772">
    <property type="entry name" value="zf-MYST"/>
    <property type="match status" value="1"/>
</dbReference>
<feature type="region of interest" description="Disordered" evidence="15">
    <location>
        <begin position="1"/>
        <end position="23"/>
    </location>
</feature>